<reference evidence="2 3" key="1">
    <citation type="submission" date="2014-10" db="EMBL/GenBank/DDBJ databases">
        <title>Draft genome of the hookworm Ancylostoma caninum.</title>
        <authorList>
            <person name="Mitreva M."/>
        </authorList>
    </citation>
    <scope>NUCLEOTIDE SEQUENCE [LARGE SCALE GENOMIC DNA]</scope>
    <source>
        <strain evidence="2 3">Baltimore</strain>
    </source>
</reference>
<feature type="region of interest" description="Disordered" evidence="1">
    <location>
        <begin position="1"/>
        <end position="40"/>
    </location>
</feature>
<evidence type="ECO:0000256" key="1">
    <source>
        <dbReference type="SAM" id="MobiDB-lite"/>
    </source>
</evidence>
<dbReference type="EMBL" id="JOJR01000079">
    <property type="protein sequence ID" value="RCN46446.1"/>
    <property type="molecule type" value="Genomic_DNA"/>
</dbReference>
<sequence>MKHEGEEHRKQRPARPKLVRGTTIQEVQEGGDGERTVDEADNESCQVVFADNPSRMSSRRKLLRFLST</sequence>
<organism evidence="2 3">
    <name type="scientific">Ancylostoma caninum</name>
    <name type="common">Dog hookworm</name>
    <dbReference type="NCBI Taxonomy" id="29170"/>
    <lineage>
        <taxon>Eukaryota</taxon>
        <taxon>Metazoa</taxon>
        <taxon>Ecdysozoa</taxon>
        <taxon>Nematoda</taxon>
        <taxon>Chromadorea</taxon>
        <taxon>Rhabditida</taxon>
        <taxon>Rhabditina</taxon>
        <taxon>Rhabditomorpha</taxon>
        <taxon>Strongyloidea</taxon>
        <taxon>Ancylostomatidae</taxon>
        <taxon>Ancylostomatinae</taxon>
        <taxon>Ancylostoma</taxon>
    </lineage>
</organism>
<evidence type="ECO:0000313" key="2">
    <source>
        <dbReference type="EMBL" id="RCN46446.1"/>
    </source>
</evidence>
<dbReference type="AlphaFoldDB" id="A0A368GQ10"/>
<accession>A0A368GQ10</accession>
<proteinExistence type="predicted"/>
<name>A0A368GQ10_ANCCA</name>
<dbReference type="Proteomes" id="UP000252519">
    <property type="component" value="Unassembled WGS sequence"/>
</dbReference>
<evidence type="ECO:0000313" key="3">
    <source>
        <dbReference type="Proteomes" id="UP000252519"/>
    </source>
</evidence>
<gene>
    <name evidence="2" type="ORF">ANCCAN_07534</name>
</gene>
<protein>
    <submittedName>
        <fullName evidence="2">Uncharacterized protein</fullName>
    </submittedName>
</protein>
<keyword evidence="3" id="KW-1185">Reference proteome</keyword>
<comment type="caution">
    <text evidence="2">The sequence shown here is derived from an EMBL/GenBank/DDBJ whole genome shotgun (WGS) entry which is preliminary data.</text>
</comment>